<dbReference type="InterPro" id="IPR053842">
    <property type="entry name" value="NikA-like"/>
</dbReference>
<dbReference type="AlphaFoldDB" id="A0A3N0B7I0"/>
<sequence>MSNMNRINIRVTPSEYGRIASRAKQAGFSISEYLRRTALHERDGPTIIVDDDVLKDMLRNLKGAATNVNQVAYVVNSRHRPEELLPELRRSLACIEASSEAITKLITDARNSI</sequence>
<name>A0A3N0B7I0_9ACTN</name>
<keyword evidence="2" id="KW-1185">Reference proteome</keyword>
<evidence type="ECO:0008006" key="3">
    <source>
        <dbReference type="Google" id="ProtNLM"/>
    </source>
</evidence>
<dbReference type="OrthoDB" id="8966807at2"/>
<organism evidence="1 2">
    <name type="scientific">Paraeggerthella hongkongensis</name>
    <dbReference type="NCBI Taxonomy" id="230658"/>
    <lineage>
        <taxon>Bacteria</taxon>
        <taxon>Bacillati</taxon>
        <taxon>Actinomycetota</taxon>
        <taxon>Coriobacteriia</taxon>
        <taxon>Eggerthellales</taxon>
        <taxon>Eggerthellaceae</taxon>
        <taxon>Paraeggerthella</taxon>
    </lineage>
</organism>
<reference evidence="2" key="1">
    <citation type="submission" date="2018-05" db="EMBL/GenBank/DDBJ databases">
        <title>Genome Sequencing of selected type strains of the family Eggerthellaceae.</title>
        <authorList>
            <person name="Danylec N."/>
            <person name="Stoll D.A."/>
            <person name="Doetsch A."/>
            <person name="Huch M."/>
        </authorList>
    </citation>
    <scope>NUCLEOTIDE SEQUENCE [LARGE SCALE GENOMIC DNA]</scope>
    <source>
        <strain evidence="2">DSM 16106</strain>
    </source>
</reference>
<gene>
    <name evidence="1" type="ORF">DMP08_07725</name>
</gene>
<dbReference type="Proteomes" id="UP000278632">
    <property type="component" value="Unassembled WGS sequence"/>
</dbReference>
<protein>
    <recommendedName>
        <fullName evidence="3">Plasmid mobilization relaxosome protein MobC</fullName>
    </recommendedName>
</protein>
<comment type="caution">
    <text evidence="1">The sequence shown here is derived from an EMBL/GenBank/DDBJ whole genome shotgun (WGS) entry which is preliminary data.</text>
</comment>
<dbReference type="EMBL" id="QICD01000013">
    <property type="protein sequence ID" value="RNL43212.1"/>
    <property type="molecule type" value="Genomic_DNA"/>
</dbReference>
<accession>A0A3N0B7I0</accession>
<evidence type="ECO:0000313" key="2">
    <source>
        <dbReference type="Proteomes" id="UP000278632"/>
    </source>
</evidence>
<dbReference type="RefSeq" id="WP_123192350.1">
    <property type="nucleotide sequence ID" value="NZ_QICD01000013.1"/>
</dbReference>
<proteinExistence type="predicted"/>
<dbReference type="Pfam" id="PF21983">
    <property type="entry name" value="NikA-like"/>
    <property type="match status" value="1"/>
</dbReference>
<evidence type="ECO:0000313" key="1">
    <source>
        <dbReference type="EMBL" id="RNL43212.1"/>
    </source>
</evidence>